<dbReference type="InterPro" id="IPR052169">
    <property type="entry name" value="CW_Biosynth-Accessory"/>
</dbReference>
<gene>
    <name evidence="3" type="ORF">A3A38_04260</name>
</gene>
<dbReference type="PANTHER" id="PTHR33393">
    <property type="entry name" value="POLYGLUTAMINE SYNTHESIS ACCESSORY PROTEIN RV0574C-RELATED"/>
    <property type="match status" value="1"/>
</dbReference>
<accession>A0A1F6EHF2</accession>
<dbReference type="Proteomes" id="UP000177306">
    <property type="component" value="Unassembled WGS sequence"/>
</dbReference>
<name>A0A1F6EHF2_9BACT</name>
<dbReference type="CDD" id="cd07381">
    <property type="entry name" value="MPP_CapA"/>
    <property type="match status" value="1"/>
</dbReference>
<organism evidence="3 4">
    <name type="scientific">Candidatus Kaiserbacteria bacterium RIFCSPLOWO2_01_FULL_53_17</name>
    <dbReference type="NCBI Taxonomy" id="1798511"/>
    <lineage>
        <taxon>Bacteria</taxon>
        <taxon>Candidatus Kaiseribacteriota</taxon>
    </lineage>
</organism>
<sequence>MRRLAPLIIAGIVLAVAPITGPDIPVRVLEYVKPPAPAEATLVAVGDIMLSRIVAKRMRHYGADYPFASTADFIRNADIAFGNLESPIAPGPEVQPFEMTFRADPEAADALKDAGFDILSLANNHIPNLGPEGILETLHYLDAEGIMHVGAGKDAVEAGQPMFIIANGIIFGFLAYNDSDVVPLSYEAGDDRAGTALMRIDKMIQAVKGAQNFADIVIVSMHSGTEYAPFPNKRQVTFARAAIDAGTELVLGHHPHVIQPVEVYNGKYIFYSLGNFIFDQMWSDEVREGLAVRATFTKDGLKEVSYHPVLIEDYAQPRLLEGGEARKIIEKVTQGLPVDSPANPL</sequence>
<dbReference type="InterPro" id="IPR029052">
    <property type="entry name" value="Metallo-depent_PP-like"/>
</dbReference>
<dbReference type="AlphaFoldDB" id="A0A1F6EHF2"/>
<dbReference type="Pfam" id="PF09587">
    <property type="entry name" value="PGA_cap"/>
    <property type="match status" value="1"/>
</dbReference>
<comment type="caution">
    <text evidence="3">The sequence shown here is derived from an EMBL/GenBank/DDBJ whole genome shotgun (WGS) entry which is preliminary data.</text>
</comment>
<dbReference type="Gene3D" id="3.60.21.10">
    <property type="match status" value="1"/>
</dbReference>
<dbReference type="EMBL" id="MFLY01000012">
    <property type="protein sequence ID" value="OGG73079.1"/>
    <property type="molecule type" value="Genomic_DNA"/>
</dbReference>
<dbReference type="PANTHER" id="PTHR33393:SF13">
    <property type="entry name" value="PGA BIOSYNTHESIS PROTEIN CAPA"/>
    <property type="match status" value="1"/>
</dbReference>
<dbReference type="SUPFAM" id="SSF56300">
    <property type="entry name" value="Metallo-dependent phosphatases"/>
    <property type="match status" value="1"/>
</dbReference>
<evidence type="ECO:0000313" key="3">
    <source>
        <dbReference type="EMBL" id="OGG73079.1"/>
    </source>
</evidence>
<feature type="domain" description="Capsule synthesis protein CapA" evidence="2">
    <location>
        <begin position="41"/>
        <end position="280"/>
    </location>
</feature>
<evidence type="ECO:0000259" key="2">
    <source>
        <dbReference type="SMART" id="SM00854"/>
    </source>
</evidence>
<dbReference type="InterPro" id="IPR019079">
    <property type="entry name" value="Capsule_synth_CapA"/>
</dbReference>
<reference evidence="3 4" key="1">
    <citation type="journal article" date="2016" name="Nat. Commun.">
        <title>Thousands of microbial genomes shed light on interconnected biogeochemical processes in an aquifer system.</title>
        <authorList>
            <person name="Anantharaman K."/>
            <person name="Brown C.T."/>
            <person name="Hug L.A."/>
            <person name="Sharon I."/>
            <person name="Castelle C.J."/>
            <person name="Probst A.J."/>
            <person name="Thomas B.C."/>
            <person name="Singh A."/>
            <person name="Wilkins M.J."/>
            <person name="Karaoz U."/>
            <person name="Brodie E.L."/>
            <person name="Williams K.H."/>
            <person name="Hubbard S.S."/>
            <person name="Banfield J.F."/>
        </authorList>
    </citation>
    <scope>NUCLEOTIDE SEQUENCE [LARGE SCALE GENOMIC DNA]</scope>
</reference>
<evidence type="ECO:0000313" key="4">
    <source>
        <dbReference type="Proteomes" id="UP000177306"/>
    </source>
</evidence>
<evidence type="ECO:0000256" key="1">
    <source>
        <dbReference type="ARBA" id="ARBA00005662"/>
    </source>
</evidence>
<comment type="similarity">
    <text evidence="1">Belongs to the CapA family.</text>
</comment>
<proteinExistence type="inferred from homology"/>
<protein>
    <recommendedName>
        <fullName evidence="2">Capsule synthesis protein CapA domain-containing protein</fullName>
    </recommendedName>
</protein>
<dbReference type="SMART" id="SM00854">
    <property type="entry name" value="PGA_cap"/>
    <property type="match status" value="1"/>
</dbReference>